<dbReference type="GO" id="GO:0022857">
    <property type="term" value="F:transmembrane transporter activity"/>
    <property type="evidence" value="ECO:0007669"/>
    <property type="project" value="InterPro"/>
</dbReference>
<keyword evidence="3" id="KW-0813">Transport</keyword>
<dbReference type="RefSeq" id="WP_353710439.1">
    <property type="nucleotide sequence ID" value="NZ_CP159279.1"/>
</dbReference>
<evidence type="ECO:0000256" key="6">
    <source>
        <dbReference type="ARBA" id="ARBA00022989"/>
    </source>
</evidence>
<gene>
    <name evidence="10" type="ORF">ABRP34_12615</name>
</gene>
<feature type="transmembrane region" description="Helical" evidence="9">
    <location>
        <begin position="102"/>
        <end position="123"/>
    </location>
</feature>
<accession>A0AAU8EJC5</accession>
<dbReference type="PANTHER" id="PTHR30472">
    <property type="entry name" value="FERRIC ENTEROBACTIN TRANSPORT SYSTEM PERMEASE PROTEIN"/>
    <property type="match status" value="1"/>
</dbReference>
<dbReference type="InterPro" id="IPR000522">
    <property type="entry name" value="ABC_transptr_permease_BtuC"/>
</dbReference>
<comment type="subcellular location">
    <subcellularLocation>
        <location evidence="1">Cell membrane</location>
        <topology evidence="1">Multi-pass membrane protein</topology>
    </subcellularLocation>
</comment>
<dbReference type="AlphaFoldDB" id="A0AAU8EJC5"/>
<dbReference type="Pfam" id="PF01032">
    <property type="entry name" value="FecCD"/>
    <property type="match status" value="1"/>
</dbReference>
<keyword evidence="6 9" id="KW-1133">Transmembrane helix</keyword>
<feature type="transmembrane region" description="Helical" evidence="9">
    <location>
        <begin position="143"/>
        <end position="176"/>
    </location>
</feature>
<evidence type="ECO:0000256" key="1">
    <source>
        <dbReference type="ARBA" id="ARBA00004651"/>
    </source>
</evidence>
<dbReference type="CDD" id="cd06550">
    <property type="entry name" value="TM_ABC_iron-siderophores_like"/>
    <property type="match status" value="1"/>
</dbReference>
<feature type="transmembrane region" description="Helical" evidence="9">
    <location>
        <begin position="196"/>
        <end position="215"/>
    </location>
</feature>
<dbReference type="InterPro" id="IPR037294">
    <property type="entry name" value="ABC_BtuC-like"/>
</dbReference>
<feature type="compositionally biased region" description="Basic and acidic residues" evidence="8">
    <location>
        <begin position="9"/>
        <end position="21"/>
    </location>
</feature>
<evidence type="ECO:0000256" key="8">
    <source>
        <dbReference type="SAM" id="MobiDB-lite"/>
    </source>
</evidence>
<feature type="transmembrane region" description="Helical" evidence="9">
    <location>
        <begin position="355"/>
        <end position="375"/>
    </location>
</feature>
<keyword evidence="7 9" id="KW-0472">Membrane</keyword>
<evidence type="ECO:0000256" key="4">
    <source>
        <dbReference type="ARBA" id="ARBA00022475"/>
    </source>
</evidence>
<dbReference type="GO" id="GO:0033214">
    <property type="term" value="P:siderophore-iron import into cell"/>
    <property type="evidence" value="ECO:0007669"/>
    <property type="project" value="TreeGrafter"/>
</dbReference>
<evidence type="ECO:0000256" key="9">
    <source>
        <dbReference type="SAM" id="Phobius"/>
    </source>
</evidence>
<evidence type="ECO:0000256" key="5">
    <source>
        <dbReference type="ARBA" id="ARBA00022692"/>
    </source>
</evidence>
<keyword evidence="4" id="KW-1003">Cell membrane</keyword>
<feature type="transmembrane region" description="Helical" evidence="9">
    <location>
        <begin position="244"/>
        <end position="266"/>
    </location>
</feature>
<evidence type="ECO:0000256" key="2">
    <source>
        <dbReference type="ARBA" id="ARBA00007935"/>
    </source>
</evidence>
<proteinExistence type="inferred from homology"/>
<comment type="similarity">
    <text evidence="2">Belongs to the binding-protein-dependent transport system permease family. FecCD subfamily.</text>
</comment>
<feature type="transmembrane region" description="Helical" evidence="9">
    <location>
        <begin position="286"/>
        <end position="312"/>
    </location>
</feature>
<organism evidence="10">
    <name type="scientific">Arthrobacter sp. K5</name>
    <dbReference type="NCBI Taxonomy" id="2839623"/>
    <lineage>
        <taxon>Bacteria</taxon>
        <taxon>Bacillati</taxon>
        <taxon>Actinomycetota</taxon>
        <taxon>Actinomycetes</taxon>
        <taxon>Micrococcales</taxon>
        <taxon>Micrococcaceae</taxon>
        <taxon>Arthrobacter</taxon>
    </lineage>
</organism>
<dbReference type="SUPFAM" id="SSF81345">
    <property type="entry name" value="ABC transporter involved in vitamin B12 uptake, BtuC"/>
    <property type="match status" value="1"/>
</dbReference>
<evidence type="ECO:0000256" key="7">
    <source>
        <dbReference type="ARBA" id="ARBA00023136"/>
    </source>
</evidence>
<feature type="transmembrane region" description="Helical" evidence="9">
    <location>
        <begin position="324"/>
        <end position="343"/>
    </location>
</feature>
<evidence type="ECO:0000256" key="3">
    <source>
        <dbReference type="ARBA" id="ARBA00022448"/>
    </source>
</evidence>
<sequence length="382" mass="38494">MTPKAPIPMRERADNARKTPETGHYLPVRASNQRRTVLNRRLVNRTAVLAVGVVLLLAASILLGSYTVTIPDFFKILAAHFTGGEKIPGASFIVMEAKLPRAVIGTLIGLAFGLSGALFQTMLRNPLASPDVIGISYGASAAAVLAIVVFGASGAVVSGAALGGAMAVAALIYGISRSGFLGLGGGSRGNAAGSRLILAGVGIAAALHAMVSFLMTRADIRTAAEALIWINGSLNSASWDRAGVLALTLMVLVPAAAVLAGALRILELGDDAAAGLGVRVGASRLGLVLTAVALAAVATAAAGPVAFVAFLAGPIARRFTGRSSLPASALVGALIVLAADYFAANIAPLLLDGTVLPVGVVTGALGAPFLLWLLVTSNRKDA</sequence>
<dbReference type="Gene3D" id="1.10.3470.10">
    <property type="entry name" value="ABC transporter involved in vitamin B12 uptake, BtuC"/>
    <property type="match status" value="1"/>
</dbReference>
<dbReference type="PANTHER" id="PTHR30472:SF24">
    <property type="entry name" value="FERRIC ENTEROBACTIN TRANSPORT SYSTEM PERMEASE PROTEIN FEPG"/>
    <property type="match status" value="1"/>
</dbReference>
<keyword evidence="5 9" id="KW-0812">Transmembrane</keyword>
<feature type="transmembrane region" description="Helical" evidence="9">
    <location>
        <begin position="42"/>
        <end position="63"/>
    </location>
</feature>
<reference evidence="10" key="1">
    <citation type="submission" date="2024-06" db="EMBL/GenBank/DDBJ databases">
        <title>Biodegradation of dimethachlon by Arthrobacter sp. K5: mechanistic insights and ecological implications.</title>
        <authorList>
            <person name="Hu S."/>
            <person name="Lu P."/>
        </authorList>
    </citation>
    <scope>NUCLEOTIDE SEQUENCE</scope>
    <source>
        <strain evidence="10">K5</strain>
    </source>
</reference>
<dbReference type="EMBL" id="CP159279">
    <property type="protein sequence ID" value="XCH09694.1"/>
    <property type="molecule type" value="Genomic_DNA"/>
</dbReference>
<dbReference type="GO" id="GO:0005886">
    <property type="term" value="C:plasma membrane"/>
    <property type="evidence" value="ECO:0007669"/>
    <property type="project" value="UniProtKB-SubCell"/>
</dbReference>
<name>A0AAU8EJC5_9MICC</name>
<feature type="region of interest" description="Disordered" evidence="8">
    <location>
        <begin position="1"/>
        <end position="23"/>
    </location>
</feature>
<protein>
    <submittedName>
        <fullName evidence="10">Iron chelate uptake ABC transporter family permease subunit</fullName>
    </submittedName>
</protein>
<evidence type="ECO:0000313" key="10">
    <source>
        <dbReference type="EMBL" id="XCH09694.1"/>
    </source>
</evidence>